<feature type="domain" description="Nucleotidyl transferase" evidence="3">
    <location>
        <begin position="7"/>
        <end position="116"/>
    </location>
</feature>
<protein>
    <submittedName>
        <fullName evidence="4">Choline kinase</fullName>
    </submittedName>
</protein>
<evidence type="ECO:0000313" key="4">
    <source>
        <dbReference type="EMBL" id="SHI12050.1"/>
    </source>
</evidence>
<dbReference type="PANTHER" id="PTHR43584:SF5">
    <property type="entry name" value="PROTEIN LICC"/>
    <property type="match status" value="1"/>
</dbReference>
<gene>
    <name evidence="4" type="ORF">SAMN02745196_02994</name>
</gene>
<dbReference type="InterPro" id="IPR029044">
    <property type="entry name" value="Nucleotide-diphossugar_trans"/>
</dbReference>
<dbReference type="Pfam" id="PF00483">
    <property type="entry name" value="NTP_transferase"/>
    <property type="match status" value="1"/>
</dbReference>
<proteinExistence type="predicted"/>
<keyword evidence="1" id="KW-0808">Transferase</keyword>
<reference evidence="4 5" key="1">
    <citation type="submission" date="2016-11" db="EMBL/GenBank/DDBJ databases">
        <authorList>
            <person name="Jaros S."/>
            <person name="Januszkiewicz K."/>
            <person name="Wedrychowicz H."/>
        </authorList>
    </citation>
    <scope>NUCLEOTIDE SEQUENCE [LARGE SCALE GENOMIC DNA]</scope>
    <source>
        <strain evidence="4 5">DSM 3089</strain>
    </source>
</reference>
<dbReference type="Proteomes" id="UP000184526">
    <property type="component" value="Unassembled WGS sequence"/>
</dbReference>
<evidence type="ECO:0000256" key="1">
    <source>
        <dbReference type="ARBA" id="ARBA00022679"/>
    </source>
</evidence>
<dbReference type="PANTHER" id="PTHR43584">
    <property type="entry name" value="NUCLEOTIDYL TRANSFERASE"/>
    <property type="match status" value="1"/>
</dbReference>
<name>A0A1M5YJ44_9CLOT</name>
<evidence type="ECO:0000313" key="5">
    <source>
        <dbReference type="Proteomes" id="UP000184526"/>
    </source>
</evidence>
<organism evidence="4 5">
    <name type="scientific">Clostridium collagenovorans DSM 3089</name>
    <dbReference type="NCBI Taxonomy" id="1121306"/>
    <lineage>
        <taxon>Bacteria</taxon>
        <taxon>Bacillati</taxon>
        <taxon>Bacillota</taxon>
        <taxon>Clostridia</taxon>
        <taxon>Eubacteriales</taxon>
        <taxon>Clostridiaceae</taxon>
        <taxon>Clostridium</taxon>
    </lineage>
</organism>
<dbReference type="CDD" id="cd02523">
    <property type="entry name" value="PC_cytidylyltransferase"/>
    <property type="match status" value="1"/>
</dbReference>
<accession>A0A1M5YJ44</accession>
<dbReference type="STRING" id="1121306.SAMN02745196_02994"/>
<keyword evidence="2" id="KW-0548">Nucleotidyltransferase</keyword>
<dbReference type="Gene3D" id="3.90.550.10">
    <property type="entry name" value="Spore Coat Polysaccharide Biosynthesis Protein SpsA, Chain A"/>
    <property type="match status" value="1"/>
</dbReference>
<dbReference type="SUPFAM" id="SSF53448">
    <property type="entry name" value="Nucleotide-diphospho-sugar transferases"/>
    <property type="match status" value="1"/>
</dbReference>
<dbReference type="EMBL" id="FQXP01000016">
    <property type="protein sequence ID" value="SHI12050.1"/>
    <property type="molecule type" value="Genomic_DNA"/>
</dbReference>
<dbReference type="RefSeq" id="WP_072832798.1">
    <property type="nucleotide sequence ID" value="NZ_FQXP01000016.1"/>
</dbReference>
<evidence type="ECO:0000256" key="2">
    <source>
        <dbReference type="ARBA" id="ARBA00022695"/>
    </source>
</evidence>
<dbReference type="InterPro" id="IPR050065">
    <property type="entry name" value="GlmU-like"/>
</dbReference>
<keyword evidence="4" id="KW-0418">Kinase</keyword>
<dbReference type="GO" id="GO:0016779">
    <property type="term" value="F:nucleotidyltransferase activity"/>
    <property type="evidence" value="ECO:0007669"/>
    <property type="project" value="UniProtKB-KW"/>
</dbReference>
<evidence type="ECO:0000259" key="3">
    <source>
        <dbReference type="Pfam" id="PF00483"/>
    </source>
</evidence>
<dbReference type="InterPro" id="IPR005835">
    <property type="entry name" value="NTP_transferase_dom"/>
</dbReference>
<sequence length="244" mass="27453">MKDIKSAVILAAGMGTRLRGVTNNMIPKGFLKIEDKGLVERSIENLRSVGIKKIYIATGHLSEFYENLAKKNDFIEVKKNENFANTGSMASLAIFKSILNEDFLLLESDLIYEKRALIECMNYSGKDCVLVSGKTNSGDEVYIELKEGSLHNACKDKAKVESVYGELVGICKISKELFDTMVSQYENTSVAQYHYEDALVDSAKTMKIGCHKVEDLIWAEIDDESHLKRVKNDIIPKLRIKNEI</sequence>
<dbReference type="GO" id="GO:0016301">
    <property type="term" value="F:kinase activity"/>
    <property type="evidence" value="ECO:0007669"/>
    <property type="project" value="UniProtKB-KW"/>
</dbReference>
<dbReference type="OrthoDB" id="9813612at2"/>
<dbReference type="AlphaFoldDB" id="A0A1M5YJ44"/>
<keyword evidence="5" id="KW-1185">Reference proteome</keyword>